<dbReference type="OrthoDB" id="9804023at2"/>
<evidence type="ECO:0000313" key="2">
    <source>
        <dbReference type="EMBL" id="SKB07181.1"/>
    </source>
</evidence>
<reference evidence="3" key="1">
    <citation type="submission" date="2017-02" db="EMBL/GenBank/DDBJ databases">
        <authorList>
            <person name="Varghese N."/>
            <person name="Submissions S."/>
        </authorList>
    </citation>
    <scope>NUCLEOTIDE SEQUENCE [LARGE SCALE GENOMIC DNA]</scope>
    <source>
        <strain evidence="3">9H-4</strain>
    </source>
</reference>
<accession>A0A1T4Z0U1</accession>
<dbReference type="PANTHER" id="PTHR33490">
    <property type="entry name" value="BLR5614 PROTEIN-RELATED"/>
    <property type="match status" value="1"/>
</dbReference>
<dbReference type="AlphaFoldDB" id="A0A1T4Z0U1"/>
<proteinExistence type="predicted"/>
<dbReference type="STRING" id="1736691.SAMN06295964_1589"/>
<dbReference type="SUPFAM" id="SSF54001">
    <property type="entry name" value="Cysteine proteinases"/>
    <property type="match status" value="1"/>
</dbReference>
<dbReference type="SMART" id="SM00460">
    <property type="entry name" value="TGc"/>
    <property type="match status" value="1"/>
</dbReference>
<dbReference type="Gene3D" id="3.10.620.30">
    <property type="match status" value="1"/>
</dbReference>
<keyword evidence="2" id="KW-0378">Hydrolase</keyword>
<dbReference type="EMBL" id="LT796768">
    <property type="protein sequence ID" value="SKB07181.1"/>
    <property type="molecule type" value="Genomic_DNA"/>
</dbReference>
<name>A0A1T4Z0U1_9ACTN</name>
<keyword evidence="3" id="KW-1185">Reference proteome</keyword>
<dbReference type="PANTHER" id="PTHR33490:SF6">
    <property type="entry name" value="SLL1049 PROTEIN"/>
    <property type="match status" value="1"/>
</dbReference>
<dbReference type="Proteomes" id="UP000191040">
    <property type="component" value="Chromosome I"/>
</dbReference>
<sequence>MSLRMRVRHATTYTYSEPTMASYSEARLTPQTTAHQYVRRTRLEIAPTAWSQEYRDYWGATVTAFEVTDPHDELTVVATSVVDTADPAEPGESIGWDALDPNTLDRYCEFVHQQDKVRPAPSLVAELDAIRADAATPGAYVERVVELLRTRVTRLVAATHVSATSEEAWETGRGVTHDITHIAIGALRHASIPARFVAGYVHPEADPQVDAPVAAEPHAWLEWWDGRWVGWDVTNGEAPGERHIVVSRGRDFDDNPNLRGIYSTDGEVSTTVEVEITRLA</sequence>
<dbReference type="GO" id="GO:0008233">
    <property type="term" value="F:peptidase activity"/>
    <property type="evidence" value="ECO:0007669"/>
    <property type="project" value="UniProtKB-KW"/>
</dbReference>
<dbReference type="InterPro" id="IPR038765">
    <property type="entry name" value="Papain-like_cys_pep_sf"/>
</dbReference>
<keyword evidence="2" id="KW-0645">Protease</keyword>
<dbReference type="GO" id="GO:0006508">
    <property type="term" value="P:proteolysis"/>
    <property type="evidence" value="ECO:0007669"/>
    <property type="project" value="UniProtKB-KW"/>
</dbReference>
<dbReference type="Pfam" id="PF01841">
    <property type="entry name" value="Transglut_core"/>
    <property type="match status" value="1"/>
</dbReference>
<evidence type="ECO:0000259" key="1">
    <source>
        <dbReference type="SMART" id="SM00460"/>
    </source>
</evidence>
<evidence type="ECO:0000313" key="3">
    <source>
        <dbReference type="Proteomes" id="UP000191040"/>
    </source>
</evidence>
<dbReference type="Pfam" id="PF08379">
    <property type="entry name" value="Bact_transglu_N"/>
    <property type="match status" value="1"/>
</dbReference>
<organism evidence="2 3">
    <name type="scientific">Aeromicrobium choanae</name>
    <dbReference type="NCBI Taxonomy" id="1736691"/>
    <lineage>
        <taxon>Bacteria</taxon>
        <taxon>Bacillati</taxon>
        <taxon>Actinomycetota</taxon>
        <taxon>Actinomycetes</taxon>
        <taxon>Propionibacteriales</taxon>
        <taxon>Nocardioidaceae</taxon>
        <taxon>Aeromicrobium</taxon>
    </lineage>
</organism>
<dbReference type="InterPro" id="IPR013589">
    <property type="entry name" value="Bac_transglu_N"/>
</dbReference>
<dbReference type="InterPro" id="IPR002931">
    <property type="entry name" value="Transglutaminase-like"/>
</dbReference>
<gene>
    <name evidence="2" type="ORF">SAMN06295964_1589</name>
</gene>
<protein>
    <submittedName>
        <fullName evidence="2">Transglutaminase-like enzyme, putative cysteine protease</fullName>
    </submittedName>
</protein>
<feature type="domain" description="Transglutaminase-like" evidence="1">
    <location>
        <begin position="168"/>
        <end position="235"/>
    </location>
</feature>